<keyword evidence="3" id="KW-0238">DNA-binding</keyword>
<dbReference type="GO" id="GO:0048646">
    <property type="term" value="P:anatomical structure formation involved in morphogenesis"/>
    <property type="evidence" value="ECO:0007669"/>
    <property type="project" value="UniProtKB-ARBA"/>
</dbReference>
<evidence type="ECO:0000259" key="9">
    <source>
        <dbReference type="PROSITE" id="PS51818"/>
    </source>
</evidence>
<dbReference type="AlphaFoldDB" id="A0A401S1A4"/>
<dbReference type="GO" id="GO:0005737">
    <property type="term" value="C:cytoplasm"/>
    <property type="evidence" value="ECO:0007669"/>
    <property type="project" value="UniProtKB-ARBA"/>
</dbReference>
<dbReference type="Gene3D" id="1.10.10.500">
    <property type="entry name" value="Homeo-prospero domain"/>
    <property type="match status" value="1"/>
</dbReference>
<dbReference type="FunFam" id="1.10.10.500:FF:000001">
    <property type="entry name" value="Prospero homeobox protein 1"/>
    <property type="match status" value="1"/>
</dbReference>
<reference evidence="10 11" key="1">
    <citation type="journal article" date="2018" name="Nat. Ecol. Evol.">
        <title>Shark genomes provide insights into elasmobranch evolution and the origin of vertebrates.</title>
        <authorList>
            <person name="Hara Y"/>
            <person name="Yamaguchi K"/>
            <person name="Onimaru K"/>
            <person name="Kadota M"/>
            <person name="Koyanagi M"/>
            <person name="Keeley SD"/>
            <person name="Tatsumi K"/>
            <person name="Tanaka K"/>
            <person name="Motone F"/>
            <person name="Kageyama Y"/>
            <person name="Nozu R"/>
            <person name="Adachi N"/>
            <person name="Nishimura O"/>
            <person name="Nakagawa R"/>
            <person name="Tanegashima C"/>
            <person name="Kiyatake I"/>
            <person name="Matsumoto R"/>
            <person name="Murakumo K"/>
            <person name="Nishida K"/>
            <person name="Terakita A"/>
            <person name="Kuratani S"/>
            <person name="Sato K"/>
            <person name="Hyodo S Kuraku.S."/>
        </authorList>
    </citation>
    <scope>NUCLEOTIDE SEQUENCE [LARGE SCALE GENOMIC DNA]</scope>
</reference>
<dbReference type="Pfam" id="PF05044">
    <property type="entry name" value="HPD"/>
    <property type="match status" value="1"/>
</dbReference>
<dbReference type="InterPro" id="IPR009057">
    <property type="entry name" value="Homeodomain-like_sf"/>
</dbReference>
<evidence type="ECO:0000256" key="4">
    <source>
        <dbReference type="ARBA" id="ARBA00023155"/>
    </source>
</evidence>
<feature type="region of interest" description="Disordered" evidence="8">
    <location>
        <begin position="225"/>
        <end position="249"/>
    </location>
</feature>
<dbReference type="PANTHER" id="PTHR12198:SF9">
    <property type="entry name" value="PROSPERO HOMEOBOX PROTEIN 2"/>
    <property type="match status" value="1"/>
</dbReference>
<keyword evidence="7" id="KW-0175">Coiled coil</keyword>
<dbReference type="InterPro" id="IPR023082">
    <property type="entry name" value="Homeo_prospero_dom"/>
</dbReference>
<dbReference type="GO" id="GO:0048598">
    <property type="term" value="P:embryonic morphogenesis"/>
    <property type="evidence" value="ECO:0007669"/>
    <property type="project" value="UniProtKB-ARBA"/>
</dbReference>
<keyword evidence="6" id="KW-0539">Nucleus</keyword>
<feature type="region of interest" description="Disordered" evidence="8">
    <location>
        <begin position="148"/>
        <end position="184"/>
    </location>
</feature>
<dbReference type="PANTHER" id="PTHR12198">
    <property type="entry name" value="HOMEOBOX PROTEIN PROSPERO/PROX-1/CEH-26"/>
    <property type="match status" value="1"/>
</dbReference>
<evidence type="ECO:0000256" key="6">
    <source>
        <dbReference type="ARBA" id="ARBA00023242"/>
    </source>
</evidence>
<evidence type="ECO:0000256" key="8">
    <source>
        <dbReference type="SAM" id="MobiDB-lite"/>
    </source>
</evidence>
<feature type="coiled-coil region" evidence="7">
    <location>
        <begin position="192"/>
        <end position="219"/>
    </location>
</feature>
<dbReference type="STRING" id="137246.A0A401S1A4"/>
<dbReference type="GO" id="GO:0070365">
    <property type="term" value="P:hepatocyte differentiation"/>
    <property type="evidence" value="ECO:0007669"/>
    <property type="project" value="UniProtKB-ARBA"/>
</dbReference>
<evidence type="ECO:0000256" key="1">
    <source>
        <dbReference type="ARBA" id="ARBA00004123"/>
    </source>
</evidence>
<evidence type="ECO:0000256" key="3">
    <source>
        <dbReference type="ARBA" id="ARBA00023125"/>
    </source>
</evidence>
<dbReference type="GO" id="GO:0060042">
    <property type="term" value="P:retina morphogenesis in camera-type eye"/>
    <property type="evidence" value="ECO:0007669"/>
    <property type="project" value="UniProtKB-ARBA"/>
</dbReference>
<dbReference type="GO" id="GO:0035295">
    <property type="term" value="P:tube development"/>
    <property type="evidence" value="ECO:0007669"/>
    <property type="project" value="UniProtKB-ARBA"/>
</dbReference>
<dbReference type="GO" id="GO:0000981">
    <property type="term" value="F:DNA-binding transcription factor activity, RNA polymerase II-specific"/>
    <property type="evidence" value="ECO:0007669"/>
    <property type="project" value="TreeGrafter"/>
</dbReference>
<feature type="domain" description="Prospero" evidence="9">
    <location>
        <begin position="538"/>
        <end position="696"/>
    </location>
</feature>
<dbReference type="GO" id="GO:0031016">
    <property type="term" value="P:pancreas development"/>
    <property type="evidence" value="ECO:0007669"/>
    <property type="project" value="UniProtKB-ARBA"/>
</dbReference>
<keyword evidence="5" id="KW-0804">Transcription</keyword>
<evidence type="ECO:0000256" key="5">
    <source>
        <dbReference type="ARBA" id="ARBA00023163"/>
    </source>
</evidence>
<dbReference type="OrthoDB" id="10038576at2759"/>
<evidence type="ECO:0000313" key="10">
    <source>
        <dbReference type="EMBL" id="GCC24192.1"/>
    </source>
</evidence>
<dbReference type="GO" id="GO:0007417">
    <property type="term" value="P:central nervous system development"/>
    <property type="evidence" value="ECO:0007669"/>
    <property type="project" value="UniProtKB-ARBA"/>
</dbReference>
<dbReference type="SUPFAM" id="SSF46689">
    <property type="entry name" value="Homeodomain-like"/>
    <property type="match status" value="1"/>
</dbReference>
<dbReference type="GO" id="GO:0005634">
    <property type="term" value="C:nucleus"/>
    <property type="evidence" value="ECO:0007669"/>
    <property type="project" value="UniProtKB-SubCell"/>
</dbReference>
<evidence type="ECO:0000313" key="11">
    <source>
        <dbReference type="Proteomes" id="UP000287033"/>
    </source>
</evidence>
<dbReference type="PROSITE" id="PS51818">
    <property type="entry name" value="HOMEO_PROSPERO"/>
    <property type="match status" value="1"/>
</dbReference>
<sequence>MNHNISKQEMQSSSSCYAEGDKTNQLSVRLKRNAFEESVPSHSSRAIISHFLGKATKKNSLTTQDFDFSSRNLSHSTAESFQEDRSSDCSKDSVQDLGSPFSQYHISNNTEGDRLLDKHLQAKRARVENIIRGMSSSPNTILNSELERDCRQRPGTLGDRYKENKRKQRLPQQQQKQKENPWKFPKLTASLKNHKRRECHKLKQQLQDMQGKLLELQEKFFQMYDASESEQEDQGDTSDYSFHLGGPDCNGENGENTLERCLSEMDQGYDCAQSFGQEKELTMQKDANKHHDVDRKFNNHTHFSFSLVKGGYLADALKYELTNAVAHIVDSAVQLFSVKPSNVSSQAFQSLPASLPKGLMPNENSNLRMASHDLRYSQDSMTIHRCYDNSQSPSIYDIQDQTEAIPLVVRKSSQNQSSIGNSVIKQACQMPNTKIPLSLALGSQMPLTELPEPLLRYGAHNDIRHCLSATEKDSSSESTPPSWDAVKLRSKVISHHTAEQPFPQLGRSPAENLCLSRIKSERGELHSMEDVTPFKSVNDGLTPNHLKKAKLMFFYIRYPSSATLKTYFLDVKFNRCITSQLIKWFSNFREFYYIQMEKFARQAVNDGITNANDLKVTRDTELYRALNMHYNKANDFQIPKQFLEVAEVTLREFFNAIYSGKDSDPSWKKNIYKVICKLDSEVPEIFNSQGSLQDILYN</sequence>
<accession>A0A401S1A4</accession>
<dbReference type="GO" id="GO:0000978">
    <property type="term" value="F:RNA polymerase II cis-regulatory region sequence-specific DNA binding"/>
    <property type="evidence" value="ECO:0007669"/>
    <property type="project" value="TreeGrafter"/>
</dbReference>
<keyword evidence="11" id="KW-1185">Reference proteome</keyword>
<dbReference type="InterPro" id="IPR039350">
    <property type="entry name" value="Prospero_homeodomain"/>
</dbReference>
<comment type="caution">
    <text evidence="10">The sequence shown here is derived from an EMBL/GenBank/DDBJ whole genome shotgun (WGS) entry which is preliminary data.</text>
</comment>
<organism evidence="10 11">
    <name type="scientific">Chiloscyllium punctatum</name>
    <name type="common">Brownbanded bambooshark</name>
    <name type="synonym">Hemiscyllium punctatum</name>
    <dbReference type="NCBI Taxonomy" id="137246"/>
    <lineage>
        <taxon>Eukaryota</taxon>
        <taxon>Metazoa</taxon>
        <taxon>Chordata</taxon>
        <taxon>Craniata</taxon>
        <taxon>Vertebrata</taxon>
        <taxon>Chondrichthyes</taxon>
        <taxon>Elasmobranchii</taxon>
        <taxon>Galeomorphii</taxon>
        <taxon>Galeoidea</taxon>
        <taxon>Orectolobiformes</taxon>
        <taxon>Hemiscylliidae</taxon>
        <taxon>Chiloscyllium</taxon>
    </lineage>
</organism>
<proteinExistence type="predicted"/>
<evidence type="ECO:0000256" key="7">
    <source>
        <dbReference type="SAM" id="Coils"/>
    </source>
</evidence>
<protein>
    <recommendedName>
        <fullName evidence="9">Prospero domain-containing protein</fullName>
    </recommendedName>
</protein>
<dbReference type="InterPro" id="IPR037131">
    <property type="entry name" value="Homeo_prospero_dom_sf"/>
</dbReference>
<dbReference type="Proteomes" id="UP000287033">
    <property type="component" value="Unassembled WGS sequence"/>
</dbReference>
<evidence type="ECO:0000256" key="2">
    <source>
        <dbReference type="ARBA" id="ARBA00023015"/>
    </source>
</evidence>
<feature type="compositionally biased region" description="Acidic residues" evidence="8">
    <location>
        <begin position="227"/>
        <end position="236"/>
    </location>
</feature>
<dbReference type="OMA" id="HRREECH"/>
<keyword evidence="2" id="KW-0805">Transcription regulation</keyword>
<keyword evidence="4" id="KW-0371">Homeobox</keyword>
<dbReference type="GO" id="GO:0001945">
    <property type="term" value="P:lymph vessel development"/>
    <property type="evidence" value="ECO:0007669"/>
    <property type="project" value="UniProtKB-ARBA"/>
</dbReference>
<comment type="subcellular location">
    <subcellularLocation>
        <location evidence="1">Nucleus</location>
    </subcellularLocation>
</comment>
<gene>
    <name evidence="10" type="ORF">chiPu_0002592</name>
</gene>
<dbReference type="EMBL" id="BEZZ01000049">
    <property type="protein sequence ID" value="GCC24192.1"/>
    <property type="molecule type" value="Genomic_DNA"/>
</dbReference>
<name>A0A401S1A4_CHIPU</name>
<dbReference type="GO" id="GO:0070309">
    <property type="term" value="P:lens fiber cell morphogenesis"/>
    <property type="evidence" value="ECO:0007669"/>
    <property type="project" value="UniProtKB-ARBA"/>
</dbReference>